<reference evidence="2" key="1">
    <citation type="submission" date="2016-10" db="EMBL/GenBank/DDBJ databases">
        <authorList>
            <person name="Varghese N."/>
            <person name="Submissions S."/>
        </authorList>
    </citation>
    <scope>NUCLEOTIDE SEQUENCE [LARGE SCALE GENOMIC DNA]</scope>
    <source>
        <strain evidence="2">DSM 23920</strain>
    </source>
</reference>
<dbReference type="SUPFAM" id="SSF52833">
    <property type="entry name" value="Thioredoxin-like"/>
    <property type="match status" value="1"/>
</dbReference>
<dbReference type="Gene3D" id="3.40.30.10">
    <property type="entry name" value="Glutaredoxin"/>
    <property type="match status" value="1"/>
</dbReference>
<organism evidence="1 2">
    <name type="scientific">Chitinophaga terrae</name>
    <name type="common">ex Kim and Jung 2007</name>
    <dbReference type="NCBI Taxonomy" id="408074"/>
    <lineage>
        <taxon>Bacteria</taxon>
        <taxon>Pseudomonadati</taxon>
        <taxon>Bacteroidota</taxon>
        <taxon>Chitinophagia</taxon>
        <taxon>Chitinophagales</taxon>
        <taxon>Chitinophagaceae</taxon>
        <taxon>Chitinophaga</taxon>
    </lineage>
</organism>
<protein>
    <submittedName>
        <fullName evidence="1">Predicted dithiol-disulfide oxidoreductase, DUF899 family</fullName>
    </submittedName>
</protein>
<dbReference type="InterPro" id="IPR036249">
    <property type="entry name" value="Thioredoxin-like_sf"/>
</dbReference>
<evidence type="ECO:0000313" key="1">
    <source>
        <dbReference type="EMBL" id="SEB05921.1"/>
    </source>
</evidence>
<dbReference type="AlphaFoldDB" id="A0A1H4G9F8"/>
<dbReference type="EMBL" id="FNRL01000034">
    <property type="protein sequence ID" value="SEB05921.1"/>
    <property type="molecule type" value="Genomic_DNA"/>
</dbReference>
<dbReference type="InterPro" id="IPR010296">
    <property type="entry name" value="DUF899_thioredox"/>
</dbReference>
<sequence length="262" mass="29412">MQTNATTGFKDELVKPSPASRAVSHTDWLIARKKLLLKEKELTRLQDEVARARAAMPWEKVEKAYTFNSPDGPVTLADLFDGRRQLIVQHFMFGPDDAEGCPGCSLSADSIDGALPHLENNDVSVVAVSRAPLAKLNAYKKRMGWHFNWVSSENNDFNYDYNVSWTKADLAKGYITYNYAAIENPSTETEDLPGVSVFYKDENGDIYHTYSTFARGGEFQAVALRYFEIAPLGRSLAPFDQWIRRHDSYTTPNTTASCCSSK</sequence>
<dbReference type="OrthoDB" id="574359at2"/>
<dbReference type="Proteomes" id="UP000199656">
    <property type="component" value="Unassembled WGS sequence"/>
</dbReference>
<dbReference type="STRING" id="408074.SAMN05660909_05051"/>
<accession>A0A1H4G9F8</accession>
<dbReference type="Pfam" id="PF05988">
    <property type="entry name" value="DUF899"/>
    <property type="match status" value="1"/>
</dbReference>
<proteinExistence type="predicted"/>
<evidence type="ECO:0000313" key="2">
    <source>
        <dbReference type="Proteomes" id="UP000199656"/>
    </source>
</evidence>
<name>A0A1H4G9F8_9BACT</name>
<keyword evidence="2" id="KW-1185">Reference proteome</keyword>
<gene>
    <name evidence="1" type="ORF">SAMN05660909_05051</name>
</gene>
<dbReference type="RefSeq" id="WP_089765336.1">
    <property type="nucleotide sequence ID" value="NZ_BKAT01000056.1"/>
</dbReference>